<dbReference type="GO" id="GO:0042802">
    <property type="term" value="F:identical protein binding"/>
    <property type="evidence" value="ECO:0007669"/>
    <property type="project" value="TreeGrafter"/>
</dbReference>
<dbReference type="NCBIfam" id="NF009047">
    <property type="entry name" value="PRK12381.1"/>
    <property type="match status" value="1"/>
</dbReference>
<dbReference type="NCBIfam" id="NF003468">
    <property type="entry name" value="PRK05093.1"/>
    <property type="match status" value="1"/>
</dbReference>
<proteinExistence type="inferred from homology"/>
<feature type="binding site" evidence="4">
    <location>
        <begin position="239"/>
        <end position="242"/>
    </location>
    <ligand>
        <name>pyridoxal 5'-phosphate</name>
        <dbReference type="ChEBI" id="CHEBI:597326"/>
    </ligand>
</feature>
<keyword evidence="4" id="KW-0963">Cytoplasm</keyword>
<evidence type="ECO:0000256" key="2">
    <source>
        <dbReference type="ARBA" id="ARBA00022679"/>
    </source>
</evidence>
<dbReference type="NCBIfam" id="NF002325">
    <property type="entry name" value="PRK01278.1"/>
    <property type="match status" value="1"/>
</dbReference>
<dbReference type="CDD" id="cd00610">
    <property type="entry name" value="OAT_like"/>
    <property type="match status" value="1"/>
</dbReference>
<dbReference type="GO" id="GO:0030170">
    <property type="term" value="F:pyridoxal phosphate binding"/>
    <property type="evidence" value="ECO:0007669"/>
    <property type="project" value="InterPro"/>
</dbReference>
<dbReference type="FunFam" id="3.40.640.10:FF:000004">
    <property type="entry name" value="Acetylornithine aminotransferase"/>
    <property type="match status" value="1"/>
</dbReference>
<evidence type="ECO:0000313" key="6">
    <source>
        <dbReference type="Proteomes" id="UP000242847"/>
    </source>
</evidence>
<dbReference type="InterPro" id="IPR050103">
    <property type="entry name" value="Class-III_PLP-dep_AT"/>
</dbReference>
<name>A0A1S8DKE9_9GAMM</name>
<keyword evidence="6" id="KW-1185">Reference proteome</keyword>
<evidence type="ECO:0000256" key="1">
    <source>
        <dbReference type="ARBA" id="ARBA00022576"/>
    </source>
</evidence>
<dbReference type="InterPro" id="IPR015424">
    <property type="entry name" value="PyrdxlP-dep_Trfase"/>
</dbReference>
<dbReference type="PANTHER" id="PTHR11986:SF113">
    <property type="entry name" value="SUCCINYLORNITHINE TRANSAMINASE"/>
    <property type="match status" value="1"/>
</dbReference>
<dbReference type="PANTHER" id="PTHR11986">
    <property type="entry name" value="AMINOTRANSFERASE CLASS III"/>
    <property type="match status" value="1"/>
</dbReference>
<dbReference type="EMBL" id="MUBC01000005">
    <property type="protein sequence ID" value="ONM45286.1"/>
    <property type="molecule type" value="Genomic_DNA"/>
</dbReference>
<dbReference type="InterPro" id="IPR005814">
    <property type="entry name" value="Aminotrans_3"/>
</dbReference>
<keyword evidence="1 4" id="KW-0032">Aminotransferase</keyword>
<dbReference type="GO" id="GO:0006526">
    <property type="term" value="P:L-arginine biosynthetic process"/>
    <property type="evidence" value="ECO:0007669"/>
    <property type="project" value="UniProtKB-UniRule"/>
</dbReference>
<dbReference type="InterPro" id="IPR017652">
    <property type="entry name" value="Ac/SucOrn_transaminase_bac"/>
</dbReference>
<reference evidence="5 6" key="1">
    <citation type="submission" date="2017-01" db="EMBL/GenBank/DDBJ databases">
        <title>Draft genome sequence of Pseudomonas pachastrellae type strain CCUG 46540T from a deep sea.</title>
        <authorList>
            <person name="Gomila M."/>
            <person name="Mulet M."/>
            <person name="Lalucat J."/>
            <person name="Garcia-Valdes E."/>
        </authorList>
    </citation>
    <scope>NUCLEOTIDE SEQUENCE [LARGE SCALE GENOMIC DNA]</scope>
    <source>
        <strain evidence="5 6">CCUG 46540</strain>
    </source>
</reference>
<feature type="modified residue" description="N6-(pyridoxal phosphate)lysine" evidence="4">
    <location>
        <position position="268"/>
    </location>
</feature>
<dbReference type="Proteomes" id="UP000242847">
    <property type="component" value="Unassembled WGS sequence"/>
</dbReference>
<dbReference type="HAMAP" id="MF_01107">
    <property type="entry name" value="ArgD_aminotrans_3"/>
    <property type="match status" value="1"/>
</dbReference>
<dbReference type="STRING" id="254161.SAMN05216256_11325"/>
<sequence length="418" mass="44085">MTAHTFDVPFDSKEKTVSTTVGRSDFDRVMVPNYAPVNMVPVRGAGSRLWDQEGREYVDLAGGIAVNALGHAHPALVEALTEQAGKLWHVSNIMTNEPALRLADKLVKATFAERVFFANSGAEANEAAFKLARRWGHNTGGAAKHQIIACTNSFHGRSLFTVSVGGQPKYSEGFGPAMGGISHVPYQDLAALEAAMSDATCAVVLEPVQGEGGVIPASSDYLQAVRALCDKHQALLVFDEVQSGMGRTGKLFAYMHSGVVPDILTSAKSLGGGFPISAMLTTTAIAEHFAVGTHGSTYGGNPLACAVAERVLDIVNTPAVLDGVAQRHQRLRAELEAMGAEFGVFSGVRGSGLLLGAVMSDAWRGKAKDVQMLAQEEGVLVLQAGPDVVRLAPSLIIDEADMAEGLARLRAALQRLVA</sequence>
<comment type="pathway">
    <text evidence="4">Amino-acid biosynthesis; L-arginine biosynthesis; N(2)-acetyl-L-ornithine from L-glutamate: step 4/4.</text>
</comment>
<comment type="caution">
    <text evidence="5">The sequence shown here is derived from an EMBL/GenBank/DDBJ whole genome shotgun (WGS) entry which is preliminary data.</text>
</comment>
<dbReference type="Gene3D" id="3.40.640.10">
    <property type="entry name" value="Type I PLP-dependent aspartate aminotransferase-like (Major domain)"/>
    <property type="match status" value="1"/>
</dbReference>
<keyword evidence="2 4" id="KW-0808">Transferase</keyword>
<gene>
    <name evidence="4" type="primary">argD</name>
    <name evidence="5" type="ORF">BXT89_03645</name>
</gene>
<dbReference type="Pfam" id="PF00202">
    <property type="entry name" value="Aminotran_3"/>
    <property type="match status" value="1"/>
</dbReference>
<dbReference type="AlphaFoldDB" id="A0A1S8DKE9"/>
<comment type="cofactor">
    <cofactor evidence="4">
        <name>pyridoxal 5'-phosphate</name>
        <dbReference type="ChEBI" id="CHEBI:597326"/>
    </cofactor>
    <text evidence="4">Binds 1 pyridoxal phosphate per subunit.</text>
</comment>
<feature type="binding site" evidence="4">
    <location>
        <begin position="121"/>
        <end position="122"/>
    </location>
    <ligand>
        <name>pyridoxal 5'-phosphate</name>
        <dbReference type="ChEBI" id="CHEBI:597326"/>
    </ligand>
</feature>
<dbReference type="PROSITE" id="PS00600">
    <property type="entry name" value="AA_TRANSFER_CLASS_3"/>
    <property type="match status" value="1"/>
</dbReference>
<dbReference type="SUPFAM" id="SSF53383">
    <property type="entry name" value="PLP-dependent transferases"/>
    <property type="match status" value="1"/>
</dbReference>
<comment type="subunit">
    <text evidence="4">Homodimer.</text>
</comment>
<dbReference type="UniPathway" id="UPA00068">
    <property type="reaction ID" value="UER00109"/>
</dbReference>
<dbReference type="InterPro" id="IPR015421">
    <property type="entry name" value="PyrdxlP-dep_Trfase_major"/>
</dbReference>
<keyword evidence="3 4" id="KW-0663">Pyridoxal phosphate</keyword>
<feature type="binding site" evidence="4">
    <location>
        <position position="296"/>
    </location>
    <ligand>
        <name>N(2)-acetyl-L-ornithine</name>
        <dbReference type="ChEBI" id="CHEBI:57805"/>
    </ligand>
</feature>
<comment type="catalytic activity">
    <reaction evidence="4">
        <text>N(2)-acetyl-L-ornithine + 2-oxoglutarate = N-acetyl-L-glutamate 5-semialdehyde + L-glutamate</text>
        <dbReference type="Rhea" id="RHEA:18049"/>
        <dbReference type="ChEBI" id="CHEBI:16810"/>
        <dbReference type="ChEBI" id="CHEBI:29123"/>
        <dbReference type="ChEBI" id="CHEBI:29985"/>
        <dbReference type="ChEBI" id="CHEBI:57805"/>
        <dbReference type="EC" id="2.6.1.11"/>
    </reaction>
</comment>
<accession>A0A1S8DKE9</accession>
<dbReference type="GO" id="GO:0005737">
    <property type="term" value="C:cytoplasm"/>
    <property type="evidence" value="ECO:0007669"/>
    <property type="project" value="UniProtKB-SubCell"/>
</dbReference>
<dbReference type="InterPro" id="IPR004636">
    <property type="entry name" value="AcOrn/SuccOrn_fam"/>
</dbReference>
<feature type="binding site" evidence="4">
    <location>
        <position position="297"/>
    </location>
    <ligand>
        <name>pyridoxal 5'-phosphate</name>
        <dbReference type="ChEBI" id="CHEBI:597326"/>
    </ligand>
</feature>
<evidence type="ECO:0000256" key="3">
    <source>
        <dbReference type="ARBA" id="ARBA00022898"/>
    </source>
</evidence>
<dbReference type="PIRSF" id="PIRSF000521">
    <property type="entry name" value="Transaminase_4ab_Lys_Orn"/>
    <property type="match status" value="1"/>
</dbReference>
<evidence type="ECO:0000313" key="5">
    <source>
        <dbReference type="EMBL" id="ONM45286.1"/>
    </source>
</evidence>
<dbReference type="NCBIfam" id="TIGR03246">
    <property type="entry name" value="arg_catab_astC"/>
    <property type="match status" value="1"/>
</dbReference>
<dbReference type="RefSeq" id="WP_083724793.1">
    <property type="nucleotide sequence ID" value="NZ_MUBC01000005.1"/>
</dbReference>
<protein>
    <recommendedName>
        <fullName evidence="4">Acetylornithine aminotransferase</fullName>
        <shortName evidence="4">ACOAT</shortName>
        <ecNumber evidence="4">2.6.1.11</ecNumber>
    </recommendedName>
</protein>
<dbReference type="NCBIfam" id="TIGR00707">
    <property type="entry name" value="argD"/>
    <property type="match status" value="1"/>
</dbReference>
<keyword evidence="4" id="KW-0055">Arginine biosynthesis</keyword>
<dbReference type="InterPro" id="IPR049704">
    <property type="entry name" value="Aminotrans_3_PPA_site"/>
</dbReference>
<evidence type="ECO:0000256" key="4">
    <source>
        <dbReference type="HAMAP-Rule" id="MF_01107"/>
    </source>
</evidence>
<keyword evidence="4" id="KW-0028">Amino-acid biosynthesis</keyword>
<dbReference type="Gene3D" id="3.90.1150.10">
    <property type="entry name" value="Aspartate Aminotransferase, domain 1"/>
    <property type="match status" value="1"/>
</dbReference>
<comment type="similarity">
    <text evidence="4">Belongs to the class-III pyridoxal-phosphate-dependent aminotransferase family. ArgD subfamily.</text>
</comment>
<comment type="subcellular location">
    <subcellularLocation>
        <location evidence="4">Cytoplasm</location>
    </subcellularLocation>
</comment>
<organism evidence="5 6">
    <name type="scientific">Halopseudomonas pachastrellae</name>
    <dbReference type="NCBI Taxonomy" id="254161"/>
    <lineage>
        <taxon>Bacteria</taxon>
        <taxon>Pseudomonadati</taxon>
        <taxon>Pseudomonadota</taxon>
        <taxon>Gammaproteobacteria</taxon>
        <taxon>Pseudomonadales</taxon>
        <taxon>Pseudomonadaceae</taxon>
        <taxon>Halopseudomonas</taxon>
    </lineage>
</organism>
<comment type="miscellaneous">
    <text evidence="4">May also have succinyldiaminopimelate aminotransferase activity, thus carrying out the corresponding step in lysine biosynthesis.</text>
</comment>
<feature type="binding site" evidence="4">
    <location>
        <position position="157"/>
    </location>
    <ligand>
        <name>N(2)-acetyl-L-ornithine</name>
        <dbReference type="ChEBI" id="CHEBI:57805"/>
    </ligand>
</feature>
<dbReference type="EC" id="2.6.1.11" evidence="4"/>
<feature type="binding site" evidence="4">
    <location>
        <position position="154"/>
    </location>
    <ligand>
        <name>pyridoxal 5'-phosphate</name>
        <dbReference type="ChEBI" id="CHEBI:597326"/>
    </ligand>
</feature>
<dbReference type="InterPro" id="IPR015422">
    <property type="entry name" value="PyrdxlP-dep_Trfase_small"/>
</dbReference>
<dbReference type="OrthoDB" id="9801052at2"/>
<dbReference type="GO" id="GO:0003992">
    <property type="term" value="F:N2-acetyl-L-ornithine:2-oxoglutarate 5-aminotransferase activity"/>
    <property type="evidence" value="ECO:0007669"/>
    <property type="project" value="UniProtKB-UniRule"/>
</dbReference>